<dbReference type="Proteomes" id="UP000076798">
    <property type="component" value="Unassembled WGS sequence"/>
</dbReference>
<dbReference type="AlphaFoldDB" id="A0A165ZBQ9"/>
<organism evidence="1 2">
    <name type="scientific">Sistotremastrum suecicum HHB10207 ss-3</name>
    <dbReference type="NCBI Taxonomy" id="1314776"/>
    <lineage>
        <taxon>Eukaryota</taxon>
        <taxon>Fungi</taxon>
        <taxon>Dikarya</taxon>
        <taxon>Basidiomycota</taxon>
        <taxon>Agaricomycotina</taxon>
        <taxon>Agaricomycetes</taxon>
        <taxon>Sistotremastrales</taxon>
        <taxon>Sistotremastraceae</taxon>
        <taxon>Sistotremastrum</taxon>
    </lineage>
</organism>
<sequence length="146" mass="17135">MNAEAADHDALIHNHNVIHVPQDDNINKIEMFMEGMMLDPPAQNNRLYWPYRLPDDQVEQLEDIGIPRHFLYRRINSPCPWVKDGVRCRHYQVHSNADWRRHLEAHVGKVLNIRFSCPFHQCQGRAFSRHDALARHLGSTHAHADH</sequence>
<evidence type="ECO:0000313" key="2">
    <source>
        <dbReference type="Proteomes" id="UP000076798"/>
    </source>
</evidence>
<reference evidence="1 2" key="1">
    <citation type="journal article" date="2016" name="Mol. Biol. Evol.">
        <title>Comparative Genomics of Early-Diverging Mushroom-Forming Fungi Provides Insights into the Origins of Lignocellulose Decay Capabilities.</title>
        <authorList>
            <person name="Nagy L.G."/>
            <person name="Riley R."/>
            <person name="Tritt A."/>
            <person name="Adam C."/>
            <person name="Daum C."/>
            <person name="Floudas D."/>
            <person name="Sun H."/>
            <person name="Yadav J.S."/>
            <person name="Pangilinan J."/>
            <person name="Larsson K.H."/>
            <person name="Matsuura K."/>
            <person name="Barry K."/>
            <person name="Labutti K."/>
            <person name="Kuo R."/>
            <person name="Ohm R.A."/>
            <person name="Bhattacharya S.S."/>
            <person name="Shirouzu T."/>
            <person name="Yoshinaga Y."/>
            <person name="Martin F.M."/>
            <person name="Grigoriev I.V."/>
            <person name="Hibbett D.S."/>
        </authorList>
    </citation>
    <scope>NUCLEOTIDE SEQUENCE [LARGE SCALE GENOMIC DNA]</scope>
    <source>
        <strain evidence="1 2">HHB10207 ss-3</strain>
    </source>
</reference>
<proteinExistence type="predicted"/>
<gene>
    <name evidence="1" type="ORF">SISSUDRAFT_1053257</name>
</gene>
<protein>
    <submittedName>
        <fullName evidence="1">Uncharacterized protein</fullName>
    </submittedName>
</protein>
<keyword evidence="2" id="KW-1185">Reference proteome</keyword>
<dbReference type="EMBL" id="KV428197">
    <property type="protein sequence ID" value="KZT34142.1"/>
    <property type="molecule type" value="Genomic_DNA"/>
</dbReference>
<name>A0A165ZBQ9_9AGAM</name>
<evidence type="ECO:0000313" key="1">
    <source>
        <dbReference type="EMBL" id="KZT34142.1"/>
    </source>
</evidence>
<accession>A0A165ZBQ9</accession>